<dbReference type="RefSeq" id="WP_208429449.1">
    <property type="nucleotide sequence ID" value="NZ_JAEPRJ010000001.1"/>
</dbReference>
<keyword evidence="2" id="KW-1185">Reference proteome</keyword>
<gene>
    <name evidence="1" type="ORF">JJN12_09470</name>
</gene>
<evidence type="ECO:0000313" key="2">
    <source>
        <dbReference type="Proteomes" id="UP000604730"/>
    </source>
</evidence>
<dbReference type="SFLD" id="SFLDS00003">
    <property type="entry name" value="Haloacid_Dehalogenase"/>
    <property type="match status" value="1"/>
</dbReference>
<dbReference type="InterPro" id="IPR050155">
    <property type="entry name" value="HAD-like_hydrolase_sf"/>
</dbReference>
<protein>
    <submittedName>
        <fullName evidence="1">HAD hydrolase-like protein</fullName>
    </submittedName>
</protein>
<dbReference type="InterPro" id="IPR041492">
    <property type="entry name" value="HAD_2"/>
</dbReference>
<organism evidence="1 2">
    <name type="scientific">Catonella massiliensis</name>
    <dbReference type="NCBI Taxonomy" id="2799636"/>
    <lineage>
        <taxon>Bacteria</taxon>
        <taxon>Bacillati</taxon>
        <taxon>Bacillota</taxon>
        <taxon>Clostridia</taxon>
        <taxon>Lachnospirales</taxon>
        <taxon>Lachnospiraceae</taxon>
        <taxon>Catonella</taxon>
    </lineage>
</organism>
<dbReference type="InterPro" id="IPR036412">
    <property type="entry name" value="HAD-like_sf"/>
</dbReference>
<dbReference type="Pfam" id="PF13419">
    <property type="entry name" value="HAD_2"/>
    <property type="match status" value="1"/>
</dbReference>
<dbReference type="InterPro" id="IPR023214">
    <property type="entry name" value="HAD_sf"/>
</dbReference>
<reference evidence="1 2" key="1">
    <citation type="submission" date="2021-01" db="EMBL/GenBank/DDBJ databases">
        <title>Isolation and description of Catonella massiliensis sp. nov., a novel Catonella species, isolated from a stable periodontitis subject.</title>
        <authorList>
            <person name="Antezack A."/>
            <person name="Boxberger M."/>
            <person name="La Scola B."/>
            <person name="Monnet-Corti V."/>
        </authorList>
    </citation>
    <scope>NUCLEOTIDE SEQUENCE [LARGE SCALE GENOMIC DNA]</scope>
    <source>
        <strain evidence="1 2">Marseille-Q4567</strain>
    </source>
</reference>
<dbReference type="InterPro" id="IPR023198">
    <property type="entry name" value="PGP-like_dom2"/>
</dbReference>
<comment type="caution">
    <text evidence="1">The sequence shown here is derived from an EMBL/GenBank/DDBJ whole genome shotgun (WGS) entry which is preliminary data.</text>
</comment>
<dbReference type="SUPFAM" id="SSF56784">
    <property type="entry name" value="HAD-like"/>
    <property type="match status" value="1"/>
</dbReference>
<accession>A0ABS1J385</accession>
<dbReference type="Proteomes" id="UP000604730">
    <property type="component" value="Unassembled WGS sequence"/>
</dbReference>
<dbReference type="SFLD" id="SFLDG01129">
    <property type="entry name" value="C1.5:_HAD__Beta-PGM__Phosphata"/>
    <property type="match status" value="1"/>
</dbReference>
<dbReference type="PANTHER" id="PTHR43434:SF20">
    <property type="entry name" value="5'-NUCLEOTIDASE"/>
    <property type="match status" value="1"/>
</dbReference>
<evidence type="ECO:0000313" key="1">
    <source>
        <dbReference type="EMBL" id="MBK5897998.1"/>
    </source>
</evidence>
<dbReference type="EMBL" id="JAEPRJ010000001">
    <property type="protein sequence ID" value="MBK5897998.1"/>
    <property type="molecule type" value="Genomic_DNA"/>
</dbReference>
<dbReference type="Gene3D" id="3.40.50.1000">
    <property type="entry name" value="HAD superfamily/HAD-like"/>
    <property type="match status" value="1"/>
</dbReference>
<dbReference type="Gene3D" id="1.10.150.240">
    <property type="entry name" value="Putative phosphatase, domain 2"/>
    <property type="match status" value="1"/>
</dbReference>
<dbReference type="PANTHER" id="PTHR43434">
    <property type="entry name" value="PHOSPHOGLYCOLATE PHOSPHATASE"/>
    <property type="match status" value="1"/>
</dbReference>
<sequence>MYKYLMFDLDGTLVESGDGIVESAKHALSTMGWEMLSEAEYKKFIGPPLFDSFTKFCGMNPEEADRAIEIYREHYESAGYLIAPVYEGVEDMLDELKNRGHVMMVVTSKPAPIAEKIIRKHGLDKYFVSLTGPSHEEKTVHKDVMIKRAFEKNGITDPKSAVMIGDRMFDIEAANKNGVDSIAVMYGYGNREEFERYGATHIVERCSDILDIVR</sequence>
<name>A0ABS1J385_9FIRM</name>
<proteinExistence type="predicted"/>